<feature type="compositionally biased region" description="Basic and acidic residues" evidence="1">
    <location>
        <begin position="13"/>
        <end position="23"/>
    </location>
</feature>
<dbReference type="EMBL" id="JBFDAA010000011">
    <property type="protein sequence ID" value="KAL1123837.1"/>
    <property type="molecule type" value="Genomic_DNA"/>
</dbReference>
<keyword evidence="3" id="KW-1185">Reference proteome</keyword>
<organism evidence="2 3">
    <name type="scientific">Ranatra chinensis</name>
    <dbReference type="NCBI Taxonomy" id="642074"/>
    <lineage>
        <taxon>Eukaryota</taxon>
        <taxon>Metazoa</taxon>
        <taxon>Ecdysozoa</taxon>
        <taxon>Arthropoda</taxon>
        <taxon>Hexapoda</taxon>
        <taxon>Insecta</taxon>
        <taxon>Pterygota</taxon>
        <taxon>Neoptera</taxon>
        <taxon>Paraneoptera</taxon>
        <taxon>Hemiptera</taxon>
        <taxon>Heteroptera</taxon>
        <taxon>Panheteroptera</taxon>
        <taxon>Nepomorpha</taxon>
        <taxon>Nepidae</taxon>
        <taxon>Ranatrinae</taxon>
        <taxon>Ranatra</taxon>
    </lineage>
</organism>
<reference evidence="2 3" key="1">
    <citation type="submission" date="2024-07" db="EMBL/GenBank/DDBJ databases">
        <title>Chromosome-level genome assembly of the water stick insect Ranatra chinensis (Heteroptera: Nepidae).</title>
        <authorList>
            <person name="Liu X."/>
        </authorList>
    </citation>
    <scope>NUCLEOTIDE SEQUENCE [LARGE SCALE GENOMIC DNA]</scope>
    <source>
        <strain evidence="2">Cailab_2021Rc</strain>
        <tissue evidence="2">Muscle</tissue>
    </source>
</reference>
<evidence type="ECO:0000256" key="1">
    <source>
        <dbReference type="SAM" id="MobiDB-lite"/>
    </source>
</evidence>
<comment type="caution">
    <text evidence="2">The sequence shown here is derived from an EMBL/GenBank/DDBJ whole genome shotgun (WGS) entry which is preliminary data.</text>
</comment>
<dbReference type="AlphaFoldDB" id="A0ABD0YL16"/>
<feature type="compositionally biased region" description="Basic residues" evidence="1">
    <location>
        <begin position="1"/>
        <end position="12"/>
    </location>
</feature>
<sequence>MASKRRNMFHKNKTQETTEKEYGVTKQIVKPAMPGGEFSQIIESYRNSGKSATCEHDHKVDELKAEFETQTRWGKSPRADSLYTLEELRKTVESDLAATRKQRSELEEAFLHRVTAPEKIKPVTPIRGDEVIKESMKDTCIVTGSASDKLVEAKDDYPNRISIPEDKRKTTNGLYRVRDCFYDEDGEFLYRVPGMKH</sequence>
<protein>
    <submittedName>
        <fullName evidence="2">Uncharacterized protein</fullName>
    </submittedName>
</protein>
<evidence type="ECO:0000313" key="3">
    <source>
        <dbReference type="Proteomes" id="UP001558652"/>
    </source>
</evidence>
<dbReference type="Proteomes" id="UP001558652">
    <property type="component" value="Unassembled WGS sequence"/>
</dbReference>
<proteinExistence type="predicted"/>
<evidence type="ECO:0000313" key="2">
    <source>
        <dbReference type="EMBL" id="KAL1123837.1"/>
    </source>
</evidence>
<gene>
    <name evidence="2" type="ORF">AAG570_001608</name>
</gene>
<feature type="region of interest" description="Disordered" evidence="1">
    <location>
        <begin position="1"/>
        <end position="25"/>
    </location>
</feature>
<name>A0ABD0YL16_9HEMI</name>
<accession>A0ABD0YL16</accession>